<dbReference type="Pfam" id="PF23055">
    <property type="entry name" value="DUF7041"/>
    <property type="match status" value="1"/>
</dbReference>
<reference evidence="2 3" key="1">
    <citation type="journal article" date="2014" name="Curr. Biol.">
        <title>The genome of the clonal raider ant Cerapachys biroi.</title>
        <authorList>
            <person name="Oxley P.R."/>
            <person name="Ji L."/>
            <person name="Fetter-Pruneda I."/>
            <person name="McKenzie S.K."/>
            <person name="Li C."/>
            <person name="Hu H."/>
            <person name="Zhang G."/>
            <person name="Kronauer D.J."/>
        </authorList>
    </citation>
    <scope>NUCLEOTIDE SEQUENCE [LARGE SCALE GENOMIC DNA]</scope>
</reference>
<evidence type="ECO:0000313" key="2">
    <source>
        <dbReference type="EMBL" id="EZA46390.1"/>
    </source>
</evidence>
<dbReference type="PANTHER" id="PTHR33327:SF3">
    <property type="entry name" value="RNA-DIRECTED DNA POLYMERASE"/>
    <property type="match status" value="1"/>
</dbReference>
<name>A0A026VRX8_OOCBI</name>
<dbReference type="PANTHER" id="PTHR33327">
    <property type="entry name" value="ENDONUCLEASE"/>
    <property type="match status" value="1"/>
</dbReference>
<evidence type="ECO:0000313" key="3">
    <source>
        <dbReference type="Proteomes" id="UP000053097"/>
    </source>
</evidence>
<gene>
    <name evidence="2" type="ORF">X777_00209</name>
</gene>
<protein>
    <recommendedName>
        <fullName evidence="1">DUF7041 domain-containing protein</fullName>
    </recommendedName>
</protein>
<dbReference type="OrthoDB" id="7693345at2759"/>
<accession>A0A026VRX8</accession>
<dbReference type="EMBL" id="KK111495">
    <property type="protein sequence ID" value="EZA46390.1"/>
    <property type="molecule type" value="Genomic_DNA"/>
</dbReference>
<dbReference type="InterPro" id="IPR055469">
    <property type="entry name" value="DUF7041"/>
</dbReference>
<sequence>MRTQDDNHPPVEASIAAVSIKLPPFWKNDPELWFIQVDAQFSTRGIRQDNTKYYHLITALDVDTLQQVSDVVRTPPEHDKYSNLKTHLITRFTESKERQLHRLLTDLELGDKKPSQLLREMRTLAGETVPDDLLRSLWIKRMPANVRCILSASPSLDLTVLADLADRILETSSASYVMAMGATPETPSVNSVHTDTINDRLLSVEKQIADLVKSFKKLGPKGHPSARRRSRSGSRSKALAIANQCYYHQTFGAAAKKCTQPCSFKQPTDSEN</sequence>
<dbReference type="OMA" id="ARARKCK"/>
<feature type="domain" description="DUF7041" evidence="1">
    <location>
        <begin position="22"/>
        <end position="105"/>
    </location>
</feature>
<dbReference type="Proteomes" id="UP000053097">
    <property type="component" value="Unassembled WGS sequence"/>
</dbReference>
<evidence type="ECO:0000259" key="1">
    <source>
        <dbReference type="Pfam" id="PF23055"/>
    </source>
</evidence>
<proteinExistence type="predicted"/>
<dbReference type="AlphaFoldDB" id="A0A026VRX8"/>
<organism evidence="2 3">
    <name type="scientific">Ooceraea biroi</name>
    <name type="common">Clonal raider ant</name>
    <name type="synonym">Cerapachys biroi</name>
    <dbReference type="NCBI Taxonomy" id="2015173"/>
    <lineage>
        <taxon>Eukaryota</taxon>
        <taxon>Metazoa</taxon>
        <taxon>Ecdysozoa</taxon>
        <taxon>Arthropoda</taxon>
        <taxon>Hexapoda</taxon>
        <taxon>Insecta</taxon>
        <taxon>Pterygota</taxon>
        <taxon>Neoptera</taxon>
        <taxon>Endopterygota</taxon>
        <taxon>Hymenoptera</taxon>
        <taxon>Apocrita</taxon>
        <taxon>Aculeata</taxon>
        <taxon>Formicoidea</taxon>
        <taxon>Formicidae</taxon>
        <taxon>Dorylinae</taxon>
        <taxon>Ooceraea</taxon>
    </lineage>
</organism>
<keyword evidence="3" id="KW-1185">Reference proteome</keyword>